<evidence type="ECO:0000256" key="5">
    <source>
        <dbReference type="ARBA" id="ARBA00022989"/>
    </source>
</evidence>
<feature type="transmembrane region" description="Helical" evidence="7">
    <location>
        <begin position="75"/>
        <end position="95"/>
    </location>
</feature>
<dbReference type="GO" id="GO:0055085">
    <property type="term" value="P:transmembrane transport"/>
    <property type="evidence" value="ECO:0007669"/>
    <property type="project" value="InterPro"/>
</dbReference>
<evidence type="ECO:0000313" key="10">
    <source>
        <dbReference type="Proteomes" id="UP000184612"/>
    </source>
</evidence>
<evidence type="ECO:0000256" key="6">
    <source>
        <dbReference type="ARBA" id="ARBA00023136"/>
    </source>
</evidence>
<dbReference type="InterPro" id="IPR035906">
    <property type="entry name" value="MetI-like_sf"/>
</dbReference>
<evidence type="ECO:0000259" key="8">
    <source>
        <dbReference type="PROSITE" id="PS50928"/>
    </source>
</evidence>
<dbReference type="GO" id="GO:0005886">
    <property type="term" value="C:plasma membrane"/>
    <property type="evidence" value="ECO:0007669"/>
    <property type="project" value="UniProtKB-SubCell"/>
</dbReference>
<keyword evidence="6 7" id="KW-0472">Membrane</keyword>
<dbReference type="InterPro" id="IPR000515">
    <property type="entry name" value="MetI-like"/>
</dbReference>
<feature type="transmembrane region" description="Helical" evidence="7">
    <location>
        <begin position="160"/>
        <end position="182"/>
    </location>
</feature>
<dbReference type="AlphaFoldDB" id="A0A1M7Y927"/>
<dbReference type="SUPFAM" id="SSF161098">
    <property type="entry name" value="MetI-like"/>
    <property type="match status" value="1"/>
</dbReference>
<evidence type="ECO:0000256" key="1">
    <source>
        <dbReference type="ARBA" id="ARBA00004651"/>
    </source>
</evidence>
<proteinExistence type="inferred from homology"/>
<accession>A0A1M7Y927</accession>
<organism evidence="9 10">
    <name type="scientific">Anaerocolumna xylanovorans DSM 12503</name>
    <dbReference type="NCBI Taxonomy" id="1121345"/>
    <lineage>
        <taxon>Bacteria</taxon>
        <taxon>Bacillati</taxon>
        <taxon>Bacillota</taxon>
        <taxon>Clostridia</taxon>
        <taxon>Lachnospirales</taxon>
        <taxon>Lachnospiraceae</taxon>
        <taxon>Anaerocolumna</taxon>
    </lineage>
</organism>
<dbReference type="Pfam" id="PF00528">
    <property type="entry name" value="BPD_transp_1"/>
    <property type="match status" value="1"/>
</dbReference>
<dbReference type="OrthoDB" id="145927at2"/>
<dbReference type="CDD" id="cd06261">
    <property type="entry name" value="TM_PBP2"/>
    <property type="match status" value="1"/>
</dbReference>
<comment type="subcellular location">
    <subcellularLocation>
        <location evidence="1 7">Cell membrane</location>
        <topology evidence="1 7">Multi-pass membrane protein</topology>
    </subcellularLocation>
</comment>
<dbReference type="InterPro" id="IPR051393">
    <property type="entry name" value="ABC_transporter_permease"/>
</dbReference>
<evidence type="ECO:0000256" key="7">
    <source>
        <dbReference type="RuleBase" id="RU363032"/>
    </source>
</evidence>
<name>A0A1M7Y927_9FIRM</name>
<dbReference type="PANTHER" id="PTHR30193">
    <property type="entry name" value="ABC TRANSPORTER PERMEASE PROTEIN"/>
    <property type="match status" value="1"/>
</dbReference>
<sequence length="294" mass="33507">MKIKTKVKDRITVIGFLLVPVILLLMFSYYPLMKLFQLSFTDWNGLSKDFHYVGFKNFKDVLGQKELFEVFANNAAYIITAIIQQFVGLFLAILLNSNLQKKNMFRSVIFMPYIINGVAVAFMFNYMYDYTNSPVNVIIRALGFESHQIHFLTASYFSNFALSFISFWKYVGFTMVIFIAALQSIPGEIYEAARVDGADFKQTVRYITFPNIKGMVEISLLLSINGALQAYFEPFMITKGGPNGRTDTFITKSLALAFDYKKYGKAAVMGIILLVMILLIVAVQRLLLRGNKKE</sequence>
<dbReference type="Proteomes" id="UP000184612">
    <property type="component" value="Unassembled WGS sequence"/>
</dbReference>
<dbReference type="PROSITE" id="PS50928">
    <property type="entry name" value="ABC_TM1"/>
    <property type="match status" value="1"/>
</dbReference>
<keyword evidence="10" id="KW-1185">Reference proteome</keyword>
<comment type="similarity">
    <text evidence="7">Belongs to the binding-protein-dependent transport system permease family.</text>
</comment>
<protein>
    <submittedName>
        <fullName evidence="9">Multiple sugar transport system permease protein</fullName>
    </submittedName>
</protein>
<evidence type="ECO:0000256" key="3">
    <source>
        <dbReference type="ARBA" id="ARBA00022475"/>
    </source>
</evidence>
<feature type="transmembrane region" description="Helical" evidence="7">
    <location>
        <begin position="266"/>
        <end position="288"/>
    </location>
</feature>
<keyword evidence="4 7" id="KW-0812">Transmembrane</keyword>
<dbReference type="EMBL" id="FRFD01000006">
    <property type="protein sequence ID" value="SHO49144.1"/>
    <property type="molecule type" value="Genomic_DNA"/>
</dbReference>
<keyword evidence="2 7" id="KW-0813">Transport</keyword>
<feature type="transmembrane region" description="Helical" evidence="7">
    <location>
        <begin position="214"/>
        <end position="232"/>
    </location>
</feature>
<reference evidence="9 10" key="1">
    <citation type="submission" date="2016-12" db="EMBL/GenBank/DDBJ databases">
        <authorList>
            <person name="Song W.-J."/>
            <person name="Kurnit D.M."/>
        </authorList>
    </citation>
    <scope>NUCLEOTIDE SEQUENCE [LARGE SCALE GENOMIC DNA]</scope>
    <source>
        <strain evidence="9 10">DSM 12503</strain>
    </source>
</reference>
<dbReference type="Gene3D" id="1.10.3720.10">
    <property type="entry name" value="MetI-like"/>
    <property type="match status" value="1"/>
</dbReference>
<keyword evidence="3" id="KW-1003">Cell membrane</keyword>
<evidence type="ECO:0000256" key="2">
    <source>
        <dbReference type="ARBA" id="ARBA00022448"/>
    </source>
</evidence>
<evidence type="ECO:0000313" key="9">
    <source>
        <dbReference type="EMBL" id="SHO49144.1"/>
    </source>
</evidence>
<dbReference type="STRING" id="1121345.SAMN02745217_02144"/>
<dbReference type="PANTHER" id="PTHR30193:SF37">
    <property type="entry name" value="INNER MEMBRANE ABC TRANSPORTER PERMEASE PROTEIN YCJO"/>
    <property type="match status" value="1"/>
</dbReference>
<feature type="transmembrane region" description="Helical" evidence="7">
    <location>
        <begin position="12"/>
        <end position="32"/>
    </location>
</feature>
<gene>
    <name evidence="9" type="ORF">SAMN02745217_02144</name>
</gene>
<keyword evidence="9" id="KW-0762">Sugar transport</keyword>
<evidence type="ECO:0000256" key="4">
    <source>
        <dbReference type="ARBA" id="ARBA00022692"/>
    </source>
</evidence>
<feature type="transmembrane region" description="Helical" evidence="7">
    <location>
        <begin position="107"/>
        <end position="128"/>
    </location>
</feature>
<keyword evidence="5 7" id="KW-1133">Transmembrane helix</keyword>
<dbReference type="RefSeq" id="WP_073588851.1">
    <property type="nucleotide sequence ID" value="NZ_FRFD01000006.1"/>
</dbReference>
<feature type="domain" description="ABC transmembrane type-1" evidence="8">
    <location>
        <begin position="70"/>
        <end position="284"/>
    </location>
</feature>